<evidence type="ECO:0000256" key="2">
    <source>
        <dbReference type="ARBA" id="ARBA00022679"/>
    </source>
</evidence>
<dbReference type="AlphaFoldDB" id="A0A2P5HFX3"/>
<evidence type="ECO:0000313" key="3">
    <source>
        <dbReference type="EMBL" id="POS69152.1"/>
    </source>
</evidence>
<name>A0A2P5HFX3_DIAHE</name>
<reference evidence="3" key="1">
    <citation type="submission" date="2017-09" db="EMBL/GenBank/DDBJ databases">
        <title>Polyketide synthases of a Diaporthe helianthi virulent isolate.</title>
        <authorList>
            <person name="Baroncelli R."/>
        </authorList>
    </citation>
    <scope>NUCLEOTIDE SEQUENCE [LARGE SCALE GENOMIC DNA]</scope>
    <source>
        <strain evidence="3">7/96</strain>
    </source>
</reference>
<dbReference type="EMBL" id="MAVT02002602">
    <property type="protein sequence ID" value="POS69152.1"/>
    <property type="molecule type" value="Genomic_DNA"/>
</dbReference>
<evidence type="ECO:0000313" key="4">
    <source>
        <dbReference type="Proteomes" id="UP000094444"/>
    </source>
</evidence>
<evidence type="ECO:0000256" key="1">
    <source>
        <dbReference type="ARBA" id="ARBA00010209"/>
    </source>
</evidence>
<organism evidence="3 4">
    <name type="scientific">Diaporthe helianthi</name>
    <dbReference type="NCBI Taxonomy" id="158607"/>
    <lineage>
        <taxon>Eukaryota</taxon>
        <taxon>Fungi</taxon>
        <taxon>Dikarya</taxon>
        <taxon>Ascomycota</taxon>
        <taxon>Pezizomycotina</taxon>
        <taxon>Sordariomycetes</taxon>
        <taxon>Sordariomycetidae</taxon>
        <taxon>Diaporthales</taxon>
        <taxon>Diaporthaceae</taxon>
        <taxon>Diaporthe</taxon>
    </lineage>
</organism>
<dbReference type="PANTHER" id="PTHR40627:SF4">
    <property type="entry name" value="PRENYLTRANSFERASE ASQH1-RELATED"/>
    <property type="match status" value="1"/>
</dbReference>
<dbReference type="InParanoid" id="A0A2P5HFX3"/>
<comment type="caution">
    <text evidence="3">The sequence shown here is derived from an EMBL/GenBank/DDBJ whole genome shotgun (WGS) entry which is preliminary data.</text>
</comment>
<dbReference type="Proteomes" id="UP000094444">
    <property type="component" value="Unassembled WGS sequence"/>
</dbReference>
<gene>
    <name evidence="3" type="ORF">DHEL01_v212452</name>
</gene>
<comment type="similarity">
    <text evidence="1">Belongs to the tryptophan dimethylallyltransferase family.</text>
</comment>
<keyword evidence="4" id="KW-1185">Reference proteome</keyword>
<keyword evidence="2" id="KW-0808">Transferase</keyword>
<protein>
    <submittedName>
        <fullName evidence="3">Dimethylallyl tryptophan synthase GliD1</fullName>
    </submittedName>
</protein>
<accession>A0A2P5HFX3</accession>
<dbReference type="OrthoDB" id="3354387at2759"/>
<dbReference type="GO" id="GO:0004659">
    <property type="term" value="F:prenyltransferase activity"/>
    <property type="evidence" value="ECO:0007669"/>
    <property type="project" value="TreeGrafter"/>
</dbReference>
<dbReference type="GO" id="GO:0009820">
    <property type="term" value="P:alkaloid metabolic process"/>
    <property type="evidence" value="ECO:0007669"/>
    <property type="project" value="InterPro"/>
</dbReference>
<dbReference type="STRING" id="158607.A0A2P5HFX3"/>
<proteinExistence type="inferred from homology"/>
<dbReference type="PANTHER" id="PTHR40627">
    <property type="entry name" value="INDOLE PRENYLTRANSFERASE TDIB-RELATED"/>
    <property type="match status" value="1"/>
</dbReference>
<dbReference type="InterPro" id="IPR017795">
    <property type="entry name" value="ABBA_NscD-like"/>
</dbReference>
<dbReference type="Pfam" id="PF11991">
    <property type="entry name" value="Trp_DMAT"/>
    <property type="match status" value="1"/>
</dbReference>
<sequence>MAPEHPKSDPGMVATTVWPSVSKWLPPRDEHSNYWWGLAGPHLAVLLHNSGYSRSSQYEVLLFIYHHIVPRLGLAPRFASTEDGLSSVEQGRIQFLGHVDGRTERLEYSWRWPDPEGKPEIRIGVKPWCRFAGTAIDPLNLMAPTELLSSMTAQVPCFDLTLFHHFILKLYDAEKNKYVSAKELQGLPWVCATGFEFLGHDILPKVYFFPWRLGHGDTLPLEVWEEALTSAPMRVPALHTVDYPPSATPTFGPRKF</sequence>